<evidence type="ECO:0000256" key="1">
    <source>
        <dbReference type="ARBA" id="ARBA00022450"/>
    </source>
</evidence>
<dbReference type="SMART" id="SM00825">
    <property type="entry name" value="PKS_KS"/>
    <property type="match status" value="1"/>
</dbReference>
<feature type="domain" description="Carrier" evidence="8">
    <location>
        <begin position="2248"/>
        <end position="2326"/>
    </location>
</feature>
<dbReference type="InterPro" id="IPR013149">
    <property type="entry name" value="ADH-like_C"/>
</dbReference>
<dbReference type="GO" id="GO:0016491">
    <property type="term" value="F:oxidoreductase activity"/>
    <property type="evidence" value="ECO:0007669"/>
    <property type="project" value="InterPro"/>
</dbReference>
<dbReference type="OrthoDB" id="48317at2759"/>
<evidence type="ECO:0000256" key="4">
    <source>
        <dbReference type="ARBA" id="ARBA00022857"/>
    </source>
</evidence>
<dbReference type="InterPro" id="IPR013154">
    <property type="entry name" value="ADH-like_N"/>
</dbReference>
<dbReference type="Gene3D" id="3.90.180.10">
    <property type="entry name" value="Medium-chain alcohol dehydrogenases, catalytic domain"/>
    <property type="match status" value="1"/>
</dbReference>
<dbReference type="PROSITE" id="PS52019">
    <property type="entry name" value="PKS_MFAS_DH"/>
    <property type="match status" value="1"/>
</dbReference>
<dbReference type="InterPro" id="IPR018201">
    <property type="entry name" value="Ketoacyl_synth_AS"/>
</dbReference>
<dbReference type="InterPro" id="IPR036291">
    <property type="entry name" value="NAD(P)-bd_dom_sf"/>
</dbReference>
<dbReference type="GO" id="GO:0006633">
    <property type="term" value="P:fatty acid biosynthetic process"/>
    <property type="evidence" value="ECO:0007669"/>
    <property type="project" value="UniProtKB-UniPathway"/>
</dbReference>
<evidence type="ECO:0000256" key="5">
    <source>
        <dbReference type="ARBA" id="ARBA00023268"/>
    </source>
</evidence>
<keyword evidence="6" id="KW-0012">Acyltransferase</keyword>
<dbReference type="InterPro" id="IPR013968">
    <property type="entry name" value="PKS_KR"/>
</dbReference>
<dbReference type="SUPFAM" id="SSF53901">
    <property type="entry name" value="Thiolase-like"/>
    <property type="match status" value="1"/>
</dbReference>
<dbReference type="InterPro" id="IPR014043">
    <property type="entry name" value="Acyl_transferase_dom"/>
</dbReference>
<dbReference type="PROSITE" id="PS50075">
    <property type="entry name" value="CARRIER"/>
    <property type="match status" value="1"/>
</dbReference>
<dbReference type="Gene3D" id="3.30.70.3290">
    <property type="match status" value="1"/>
</dbReference>
<feature type="region of interest" description="N-terminal hotdog fold" evidence="7">
    <location>
        <begin position="1113"/>
        <end position="1236"/>
    </location>
</feature>
<dbReference type="InterPro" id="IPR049551">
    <property type="entry name" value="PKS_DH_C"/>
</dbReference>
<dbReference type="InterPro" id="IPR029044">
    <property type="entry name" value="Nucleotide-diphossugar_trans"/>
</dbReference>
<evidence type="ECO:0000256" key="3">
    <source>
        <dbReference type="ARBA" id="ARBA00022679"/>
    </source>
</evidence>
<keyword evidence="2" id="KW-0597">Phosphoprotein</keyword>
<dbReference type="InterPro" id="IPR011032">
    <property type="entry name" value="GroES-like_sf"/>
</dbReference>
<dbReference type="InterPro" id="IPR020841">
    <property type="entry name" value="PKS_Beta-ketoAc_synthase_dom"/>
</dbReference>
<feature type="active site" description="Proton donor; for dehydratase activity" evidence="7">
    <location>
        <position position="1313"/>
    </location>
</feature>
<dbReference type="SMART" id="SM00826">
    <property type="entry name" value="PKS_DH"/>
    <property type="match status" value="1"/>
</dbReference>
<dbReference type="SUPFAM" id="SSF50129">
    <property type="entry name" value="GroES-like"/>
    <property type="match status" value="1"/>
</dbReference>
<dbReference type="Proteomes" id="UP000198287">
    <property type="component" value="Unassembled WGS sequence"/>
</dbReference>
<dbReference type="SUPFAM" id="SSF47336">
    <property type="entry name" value="ACP-like"/>
    <property type="match status" value="1"/>
</dbReference>
<dbReference type="PROSITE" id="PS52004">
    <property type="entry name" value="KS3_2"/>
    <property type="match status" value="1"/>
</dbReference>
<dbReference type="InterPro" id="IPR049552">
    <property type="entry name" value="PKS_DH_N"/>
</dbReference>
<protein>
    <submittedName>
        <fullName evidence="11">Mycocerosic acid synthase</fullName>
    </submittedName>
</protein>
<dbReference type="Pfam" id="PF00109">
    <property type="entry name" value="ketoacyl-synt"/>
    <property type="match status" value="1"/>
</dbReference>
<reference evidence="11 12" key="1">
    <citation type="submission" date="2015-12" db="EMBL/GenBank/DDBJ databases">
        <title>The genome of Folsomia candida.</title>
        <authorList>
            <person name="Faddeeva A."/>
            <person name="Derks M.F."/>
            <person name="Anvar Y."/>
            <person name="Smit S."/>
            <person name="Van Straalen N."/>
            <person name="Roelofs D."/>
        </authorList>
    </citation>
    <scope>NUCLEOTIDE SEQUENCE [LARGE SCALE GENOMIC DNA]</scope>
    <source>
        <strain evidence="11 12">VU population</strain>
        <tissue evidence="11">Whole body</tissue>
    </source>
</reference>
<evidence type="ECO:0000256" key="2">
    <source>
        <dbReference type="ARBA" id="ARBA00022553"/>
    </source>
</evidence>
<keyword evidence="4" id="KW-0521">NADP</keyword>
<dbReference type="Gene3D" id="3.40.47.10">
    <property type="match status" value="1"/>
</dbReference>
<dbReference type="InterPro" id="IPR020807">
    <property type="entry name" value="PKS_DH"/>
</dbReference>
<comment type="caution">
    <text evidence="11">The sequence shown here is derived from an EMBL/GenBank/DDBJ whole genome shotgun (WGS) entry which is preliminary data.</text>
</comment>
<feature type="domain" description="PKS/mFAS DH" evidence="10">
    <location>
        <begin position="1113"/>
        <end position="1397"/>
    </location>
</feature>
<dbReference type="PROSITE" id="PS00606">
    <property type="entry name" value="KS3_1"/>
    <property type="match status" value="1"/>
</dbReference>
<dbReference type="GO" id="GO:0004312">
    <property type="term" value="F:fatty acid synthase activity"/>
    <property type="evidence" value="ECO:0007669"/>
    <property type="project" value="TreeGrafter"/>
</dbReference>
<feature type="region of interest" description="C-terminal hotdog fold" evidence="7">
    <location>
        <begin position="1252"/>
        <end position="1397"/>
    </location>
</feature>
<dbReference type="Pfam" id="PF00698">
    <property type="entry name" value="Acyl_transf_1"/>
    <property type="match status" value="1"/>
</dbReference>
<dbReference type="SMART" id="SM00827">
    <property type="entry name" value="PKS_AT"/>
    <property type="match status" value="1"/>
</dbReference>
<dbReference type="PANTHER" id="PTHR43775">
    <property type="entry name" value="FATTY ACID SYNTHASE"/>
    <property type="match status" value="1"/>
</dbReference>
<dbReference type="Gene3D" id="3.30.70.250">
    <property type="entry name" value="Malonyl-CoA ACP transacylase, ACP-binding"/>
    <property type="match status" value="1"/>
</dbReference>
<evidence type="ECO:0000256" key="7">
    <source>
        <dbReference type="PROSITE-ProRule" id="PRU01363"/>
    </source>
</evidence>
<keyword evidence="5" id="KW-0511">Multifunctional enzyme</keyword>
<dbReference type="InterPro" id="IPR016036">
    <property type="entry name" value="Malonyl_transacylase_ACP-bd"/>
</dbReference>
<dbReference type="InterPro" id="IPR057326">
    <property type="entry name" value="KR_dom"/>
</dbReference>
<keyword evidence="1" id="KW-0596">Phosphopantetheine</keyword>
<proteinExistence type="predicted"/>
<dbReference type="SUPFAM" id="SSF52151">
    <property type="entry name" value="FabD/lysophospholipase-like"/>
    <property type="match status" value="1"/>
</dbReference>
<dbReference type="EMBL" id="LNIX01000016">
    <property type="protein sequence ID" value="OXA45941.1"/>
    <property type="molecule type" value="Genomic_DNA"/>
</dbReference>
<dbReference type="Gene3D" id="1.10.1200.10">
    <property type="entry name" value="ACP-like"/>
    <property type="match status" value="1"/>
</dbReference>
<dbReference type="CDD" id="cd00833">
    <property type="entry name" value="PKS"/>
    <property type="match status" value="1"/>
</dbReference>
<dbReference type="CDD" id="cd05195">
    <property type="entry name" value="enoyl_red"/>
    <property type="match status" value="1"/>
</dbReference>
<accession>A0A226DMU6</accession>
<dbReference type="InterPro" id="IPR049900">
    <property type="entry name" value="PKS_mFAS_DH"/>
</dbReference>
<dbReference type="InterPro" id="IPR001227">
    <property type="entry name" value="Ac_transferase_dom_sf"/>
</dbReference>
<gene>
    <name evidence="11" type="ORF">Fcan01_18910</name>
</gene>
<dbReference type="InterPro" id="IPR042104">
    <property type="entry name" value="PKS_dehydratase_sf"/>
</dbReference>
<dbReference type="Gene3D" id="3.40.50.720">
    <property type="entry name" value="NAD(P)-binding Rossmann-like Domain"/>
    <property type="match status" value="3"/>
</dbReference>
<evidence type="ECO:0000259" key="9">
    <source>
        <dbReference type="PROSITE" id="PS52004"/>
    </source>
</evidence>
<dbReference type="Gene3D" id="3.10.129.110">
    <property type="entry name" value="Polyketide synthase dehydratase"/>
    <property type="match status" value="1"/>
</dbReference>
<evidence type="ECO:0000256" key="6">
    <source>
        <dbReference type="ARBA" id="ARBA00023315"/>
    </source>
</evidence>
<dbReference type="SUPFAM" id="SSF53448">
    <property type="entry name" value="Nucleotide-diphospho-sugar transferases"/>
    <property type="match status" value="1"/>
</dbReference>
<dbReference type="SMART" id="SM00822">
    <property type="entry name" value="PKS_KR"/>
    <property type="match status" value="1"/>
</dbReference>
<dbReference type="Pfam" id="PF22621">
    <property type="entry name" value="CurL-like_PKS_C"/>
    <property type="match status" value="1"/>
</dbReference>
<dbReference type="InterPro" id="IPR036736">
    <property type="entry name" value="ACP-like_sf"/>
</dbReference>
<organism evidence="11 12">
    <name type="scientific">Folsomia candida</name>
    <name type="common">Springtail</name>
    <dbReference type="NCBI Taxonomy" id="158441"/>
    <lineage>
        <taxon>Eukaryota</taxon>
        <taxon>Metazoa</taxon>
        <taxon>Ecdysozoa</taxon>
        <taxon>Arthropoda</taxon>
        <taxon>Hexapoda</taxon>
        <taxon>Collembola</taxon>
        <taxon>Entomobryomorpha</taxon>
        <taxon>Isotomoidea</taxon>
        <taxon>Isotomidae</taxon>
        <taxon>Proisotominae</taxon>
        <taxon>Folsomia</taxon>
    </lineage>
</organism>
<dbReference type="InterPro" id="IPR014031">
    <property type="entry name" value="Ketoacyl_synth_C"/>
</dbReference>
<dbReference type="Pfam" id="PF21089">
    <property type="entry name" value="PKS_DH_N"/>
    <property type="match status" value="1"/>
</dbReference>
<sequence length="2403" mass="266639">MGKEAYATFVRNEVELEDALILLKSIKETKSFKKVLVLFDSGNLEIGSWKKLANQFDDMVQLISFPGLKVDFWSQLMLTCSTLLDFDRICLIEPSALVLKNADSLFSHDPAKIVFGPGLFILQPGTNASEYLFDYLKNELESEPTFHKLKDVLINESRAVYFKKQFLADLKNPEFSLEPPTKIVFLGESIHETTDRVKDLFDFRNKIKLLPYSKSESTAEPIAVIGISCRMPDSNGVNEYWKTFLDGKCVIRPHPEGRWMSEQIGTSDKGKIECGFLPCPVEEFDGDFFEMSPAECNFTDPQQRFLLEVSWEALEDAGINPQSLAGTMTGIYSGCWAQDYLDLIKTFAPRPTGDLRWYMGSGFASGSARLAHIYKVRGPSLTAEVACSSSFVAVGQAVQDLRRGASNLAIATGANLIIKPTFQNDVVLSKDHRCKTFDSAANGFTRSEGIAALILKRLSDAVRDRDRIHSVIMGYGATQDGETKSVGTPTIEMEALAMGLALRDAGMKPEQIQVVEAHGTGTAKGDPLEIKAISKSYSTSDRADPLIITAGKANIGHSESASGIAGLIKITMAMKHGLIPVQIGIQTLNPEIDLTTIPAIIPLAGSMPWCPAFDTPKVAGISSFGFTGTNTHIILQEAPKSIYIENTTDSTMQRNIITLSAKSEEALSQLVHNYKTHLSSNTHMRLDDIAYTANIGRAKFSNRVAITARNNEELVQKLDTKNWSSGTTQKEPNICFLFPGQGTQYSGMGRQLYDTFPVFREHFDLCFQLILNMYGLNIKHALYGEKIPNGHLKQTLYAQWSIFVIEYCLLKLWASLGVHPSIVIGHSLGEFAAATAASLITLEDAIKIIGKRCKLVETLPAGKMLAAGTDSDTCTALIARFLKERPTTNADWLDIAAYNSKQQTTISGPSVTIDEFAIFCVNNGVRTAILDASHPFHSRALDSIINKFKDSLVTLNQTAETPTCKFISCVDGTHKATITSEYWISNLRESVQFLQATETIEKQIQRDDSGRQYIFLEIGPHPVLSSLLRSNLAFAPQCIKSMRRGGNELEVFLDALGSLFVHGVSVDFGNFHRVHHTNKVSLPFYPFQRKSFWFPFQSDETHDCPSTIKDMVHPLLGRRVEQPEKSEISVERFENIISTESNQWIGDHCIGQNAMMPAAGFLEMTLASRYLTLVDNDTRNFTIDNFSIQNPGFLGKKGSIYHTVLEGAMVKIFSQVDTGVWILHSQGTINESWSKDGNGSKDALPLFERDITPPSSSRVVPYEKLTSDGYNFGPCFQCITSVWEDQNLNKCAKGNIDPAIVDGRFILHPVILDSMLQFFIMSIENPSPPGTIGLPVTIRRLSVYNMNQDNQPTDLPSQFYLKKCRQSEIIHLYNSVGKPLASLEGIDLISTTLSSLDEKPQSSLNRTRQCPLFELEWRKDLISAPTTKLISSDGAPKHRTWLIFGLDDTFTKDLIRQLSIAGETVVLITIGSGEIMTTEYIETMGDSKEAFLNIFSQFPESEGVIFAWGMKSVFDHSIIEKWFYLLQAIALSPMHLSKLLLLTQGMQCVSINAEQAEKKPSAALLGGMMRSFKSENSMLTCKLIDLDFFNHENVENIIHEINENPNAASSGNCICYKDGVRLSQKLMELKPSNFLQLPNTARFRIQLPTSNLVSDLKFIDMQPAVNLGDNELEIKVSAYSLNFRDIFAVLKPSEAFKKEDIVGTDFSGVICRTGNSVDKYQVGDMVFGVHAQNVAISSHVTTSENMVCTLPQFLTHEEASTLPTVGLTVYLCLQIIANMKKGDTILVHAASGGVGLAAVQVANRVGANVIATAGSPRKRAYLKHIIGIKHVFNSRNLSFESDVNSATDRAGVDIVLNSLTGPGFKEASLNCLRKGGRFIEMSKINIWTEEECLSLRPDVKYSIEDVRCSVENSTLISHLKNATTELLQPIPYIRFHSQQIIDAMHFLEKAKHVGKVVVSMPGRDNTLFSDKSSYLITGGLGGIGWELMKWMLLSGANRIILMSRSIPTLERQDEINDLQNRGYNVIWRRGDVSELSDCESVFSWIKEQFPQSPLRGIFHCAGVLSDAAFVNQTKESLDKVLNPKFHGGWNLHELSKHLDLQHFVLFSSISSLIGTPGQGNYAAANAFLDALSHYRYALGLPAISLNFGHWAEVGLAAGQHISGLHPMSTKQALDALEIALKSNSNQLCPVAMNVPKLMQRIPWIENFLLNILDSEGSQKRKMDLIKKVELVTTEMFWVELEACNGKIDRCSVIRNHIERMISSVLQLEPNSGINRKFSELGLDSLMMIEIKNQISTLLGPNVQMSLNEFADSEDLDSLVNFISKLVESKDSPKQNFFIASKKAGERCEAQNPKAACCLECDERFTTLAALIDHIHSRNGGIKRNCTLCLSVFSREDALNFQIA</sequence>
<evidence type="ECO:0000259" key="8">
    <source>
        <dbReference type="PROSITE" id="PS50075"/>
    </source>
</evidence>
<dbReference type="InterPro" id="IPR016039">
    <property type="entry name" value="Thiolase-like"/>
</dbReference>
<dbReference type="InterPro" id="IPR020843">
    <property type="entry name" value="ER"/>
</dbReference>
<dbReference type="SUPFAM" id="SSF55048">
    <property type="entry name" value="Probable ACP-binding domain of malonyl-CoA ACP transacylase"/>
    <property type="match status" value="1"/>
</dbReference>
<keyword evidence="3" id="KW-0808">Transferase</keyword>
<dbReference type="Pfam" id="PF08240">
    <property type="entry name" value="ADH_N"/>
    <property type="match status" value="1"/>
</dbReference>
<dbReference type="InterPro" id="IPR009081">
    <property type="entry name" value="PP-bd_ACP"/>
</dbReference>
<dbReference type="SMART" id="SM00829">
    <property type="entry name" value="PKS_ER"/>
    <property type="match status" value="1"/>
</dbReference>
<dbReference type="SUPFAM" id="SSF51735">
    <property type="entry name" value="NAD(P)-binding Rossmann-fold domains"/>
    <property type="match status" value="3"/>
</dbReference>
<evidence type="ECO:0000259" key="10">
    <source>
        <dbReference type="PROSITE" id="PS52019"/>
    </source>
</evidence>
<dbReference type="Gene3D" id="3.90.550.10">
    <property type="entry name" value="Spore Coat Polysaccharide Biosynthesis Protein SpsA, Chain A"/>
    <property type="match status" value="1"/>
</dbReference>
<keyword evidence="12" id="KW-1185">Reference proteome</keyword>
<feature type="active site" description="Proton acceptor; for dehydratase activity" evidence="7">
    <location>
        <position position="1148"/>
    </location>
</feature>
<dbReference type="Gene3D" id="3.40.366.10">
    <property type="entry name" value="Malonyl-Coenzyme A Acyl Carrier Protein, domain 2"/>
    <property type="match status" value="1"/>
</dbReference>
<dbReference type="Pfam" id="PF14765">
    <property type="entry name" value="PS-DH"/>
    <property type="match status" value="1"/>
</dbReference>
<dbReference type="Pfam" id="PF08659">
    <property type="entry name" value="KR"/>
    <property type="match status" value="1"/>
</dbReference>
<name>A0A226DMU6_FOLCA</name>
<dbReference type="InterPro" id="IPR016035">
    <property type="entry name" value="Acyl_Trfase/lysoPLipase"/>
</dbReference>
<feature type="domain" description="Ketosynthase family 3 (KS3)" evidence="9">
    <location>
        <begin position="219"/>
        <end position="637"/>
    </location>
</feature>
<evidence type="ECO:0000313" key="11">
    <source>
        <dbReference type="EMBL" id="OXA45941.1"/>
    </source>
</evidence>
<dbReference type="InterPro" id="IPR050091">
    <property type="entry name" value="PKS_NRPS_Biosynth_Enz"/>
</dbReference>
<dbReference type="Pfam" id="PF02801">
    <property type="entry name" value="Ketoacyl-synt_C"/>
    <property type="match status" value="1"/>
</dbReference>
<dbReference type="Pfam" id="PF00550">
    <property type="entry name" value="PP-binding"/>
    <property type="match status" value="1"/>
</dbReference>
<dbReference type="UniPathway" id="UPA00094"/>
<dbReference type="Pfam" id="PF00107">
    <property type="entry name" value="ADH_zinc_N"/>
    <property type="match status" value="1"/>
</dbReference>
<dbReference type="InterPro" id="IPR014030">
    <property type="entry name" value="Ketoacyl_synth_N"/>
</dbReference>
<dbReference type="GO" id="GO:0004315">
    <property type="term" value="F:3-oxoacyl-[acyl-carrier-protein] synthase activity"/>
    <property type="evidence" value="ECO:0007669"/>
    <property type="project" value="InterPro"/>
</dbReference>
<dbReference type="PANTHER" id="PTHR43775:SF37">
    <property type="entry name" value="SI:DKEY-61P9.11"/>
    <property type="match status" value="1"/>
</dbReference>
<evidence type="ECO:0000313" key="12">
    <source>
        <dbReference type="Proteomes" id="UP000198287"/>
    </source>
</evidence>